<keyword evidence="3" id="KW-0808">Transferase</keyword>
<comment type="subcellular location">
    <subcellularLocation>
        <location evidence="1">Cell membrane</location>
        <topology evidence="1">Multi-pass membrane protein</topology>
    </subcellularLocation>
</comment>
<organism evidence="9 10">
    <name type="scientific">Methylobacter tundripaludum</name>
    <dbReference type="NCBI Taxonomy" id="173365"/>
    <lineage>
        <taxon>Bacteria</taxon>
        <taxon>Pseudomonadati</taxon>
        <taxon>Pseudomonadota</taxon>
        <taxon>Gammaproteobacteria</taxon>
        <taxon>Methylococcales</taxon>
        <taxon>Methylococcaceae</taxon>
        <taxon>Methylobacter</taxon>
    </lineage>
</organism>
<evidence type="ECO:0000256" key="7">
    <source>
        <dbReference type="ARBA" id="ARBA00024033"/>
    </source>
</evidence>
<name>A0A2S6H9R7_9GAMM</name>
<evidence type="ECO:0000313" key="10">
    <source>
        <dbReference type="Proteomes" id="UP000240010"/>
    </source>
</evidence>
<comment type="similarity">
    <text evidence="7">Belongs to the glycosyltransferase 87 family.</text>
</comment>
<dbReference type="GO" id="GO:0005886">
    <property type="term" value="C:plasma membrane"/>
    <property type="evidence" value="ECO:0007669"/>
    <property type="project" value="UniProtKB-SubCell"/>
</dbReference>
<reference evidence="9 10" key="1">
    <citation type="submission" date="2018-02" db="EMBL/GenBank/DDBJ databases">
        <title>Subsurface microbial communities from deep shales in Ohio and West Virginia, USA.</title>
        <authorList>
            <person name="Wrighton K."/>
        </authorList>
    </citation>
    <scope>NUCLEOTIDE SEQUENCE [LARGE SCALE GENOMIC DNA]</scope>
    <source>
        <strain evidence="9 10">OWC-DMM</strain>
    </source>
</reference>
<keyword evidence="4 8" id="KW-0812">Transmembrane</keyword>
<dbReference type="RefSeq" id="WP_104430019.1">
    <property type="nucleotide sequence ID" value="NZ_PTIZ01000011.1"/>
</dbReference>
<keyword evidence="2" id="KW-1003">Cell membrane</keyword>
<evidence type="ECO:0000256" key="8">
    <source>
        <dbReference type="SAM" id="Phobius"/>
    </source>
</evidence>
<evidence type="ECO:0000256" key="5">
    <source>
        <dbReference type="ARBA" id="ARBA00022989"/>
    </source>
</evidence>
<feature type="transmembrane region" description="Helical" evidence="8">
    <location>
        <begin position="354"/>
        <end position="373"/>
    </location>
</feature>
<feature type="transmembrane region" description="Helical" evidence="8">
    <location>
        <begin position="159"/>
        <end position="185"/>
    </location>
</feature>
<dbReference type="AlphaFoldDB" id="A0A2S6H9R7"/>
<dbReference type="EMBL" id="PTIZ01000011">
    <property type="protein sequence ID" value="PPK74143.1"/>
    <property type="molecule type" value="Genomic_DNA"/>
</dbReference>
<keyword evidence="6 8" id="KW-0472">Membrane</keyword>
<protein>
    <submittedName>
        <fullName evidence="9">Uncharacterized protein DUF2029</fullName>
    </submittedName>
</protein>
<feature type="transmembrane region" description="Helical" evidence="8">
    <location>
        <begin position="105"/>
        <end position="125"/>
    </location>
</feature>
<dbReference type="Proteomes" id="UP000240010">
    <property type="component" value="Unassembled WGS sequence"/>
</dbReference>
<feature type="transmembrane region" description="Helical" evidence="8">
    <location>
        <begin position="286"/>
        <end position="306"/>
    </location>
</feature>
<feature type="transmembrane region" description="Helical" evidence="8">
    <location>
        <begin position="318"/>
        <end position="342"/>
    </location>
</feature>
<comment type="caution">
    <text evidence="9">The sequence shown here is derived from an EMBL/GenBank/DDBJ whole genome shotgun (WGS) entry which is preliminary data.</text>
</comment>
<feature type="transmembrane region" description="Helical" evidence="8">
    <location>
        <begin position="12"/>
        <end position="30"/>
    </location>
</feature>
<evidence type="ECO:0000256" key="4">
    <source>
        <dbReference type="ARBA" id="ARBA00022692"/>
    </source>
</evidence>
<gene>
    <name evidence="9" type="ORF">B0F87_11174</name>
</gene>
<dbReference type="InterPro" id="IPR018584">
    <property type="entry name" value="GT87"/>
</dbReference>
<evidence type="ECO:0000256" key="6">
    <source>
        <dbReference type="ARBA" id="ARBA00023136"/>
    </source>
</evidence>
<proteinExistence type="inferred from homology"/>
<feature type="transmembrane region" description="Helical" evidence="8">
    <location>
        <begin position="206"/>
        <end position="225"/>
    </location>
</feature>
<evidence type="ECO:0000313" key="9">
    <source>
        <dbReference type="EMBL" id="PPK74143.1"/>
    </source>
</evidence>
<dbReference type="GO" id="GO:0016758">
    <property type="term" value="F:hexosyltransferase activity"/>
    <property type="evidence" value="ECO:0007669"/>
    <property type="project" value="InterPro"/>
</dbReference>
<evidence type="ECO:0000256" key="3">
    <source>
        <dbReference type="ARBA" id="ARBA00022679"/>
    </source>
</evidence>
<evidence type="ECO:0000256" key="1">
    <source>
        <dbReference type="ARBA" id="ARBA00004651"/>
    </source>
</evidence>
<sequence>MISSENWRPKVLAYLSIVFLLNIAGLWYYIDYFTSNGYLPSPFVYDKSDTFMDLFNTMYWVYDDGRYTDWGSVYPPLGFFILKFINFVFDGSYSGDPGYMRDNSAFVIFGFGLVYLLIPFLVLKTKYWQEFLGNEKFIIYFIIILSTPMLFALERGNMIVLAPILLALTLSRIGFLRALCIALLINLKPYFALLMIYYLVRRNWKGFATCSSLSGLVFVITGLALDNHFFDFFMNLLSFSQEEGLFSLREVMSMPSSISAFSYVLKSPDGSEFASAHLSSLMIKNMVIAIEATKWAVLIISLVALFKKSMFIRDAEIFCLLLVFITNLGIWVGGYSLILYVVLIPVLSKMHTRWLYFSLLAIIAIPIDVIPLIENSIGQQNVYLSASMVDIKWTMGLGSVVRPVVNIMLLLILSYEILVRKHKCVSDKIEHHAGFLFGGYGLEGKVYHNV</sequence>
<evidence type="ECO:0000256" key="2">
    <source>
        <dbReference type="ARBA" id="ARBA00022475"/>
    </source>
</evidence>
<dbReference type="Pfam" id="PF09594">
    <property type="entry name" value="GT87"/>
    <property type="match status" value="1"/>
</dbReference>
<accession>A0A2S6H9R7</accession>
<feature type="transmembrane region" description="Helical" evidence="8">
    <location>
        <begin position="137"/>
        <end position="153"/>
    </location>
</feature>
<feature type="transmembrane region" description="Helical" evidence="8">
    <location>
        <begin position="393"/>
        <end position="413"/>
    </location>
</feature>
<keyword evidence="5 8" id="KW-1133">Transmembrane helix</keyword>